<name>A0ABU3B9A0_9GAMM</name>
<dbReference type="InterPro" id="IPR050834">
    <property type="entry name" value="Glycosyltransf_2"/>
</dbReference>
<protein>
    <submittedName>
        <fullName evidence="2">Glycosyltransferase family 2 protein</fullName>
        <ecNumber evidence="2">2.4.-.-</ecNumber>
    </submittedName>
</protein>
<evidence type="ECO:0000313" key="3">
    <source>
        <dbReference type="Proteomes" id="UP001259982"/>
    </source>
</evidence>
<comment type="caution">
    <text evidence="2">The sequence shown here is derived from an EMBL/GenBank/DDBJ whole genome shotgun (WGS) entry which is preliminary data.</text>
</comment>
<accession>A0ABU3B9A0</accession>
<dbReference type="PANTHER" id="PTHR43685:SF11">
    <property type="entry name" value="GLYCOSYLTRANSFERASE TAGX-RELATED"/>
    <property type="match status" value="1"/>
</dbReference>
<dbReference type="EMBL" id="JAVRHY010000010">
    <property type="protein sequence ID" value="MDT0619044.1"/>
    <property type="molecule type" value="Genomic_DNA"/>
</dbReference>
<dbReference type="SUPFAM" id="SSF53448">
    <property type="entry name" value="Nucleotide-diphospho-sugar transferases"/>
    <property type="match status" value="1"/>
</dbReference>
<dbReference type="GO" id="GO:0016757">
    <property type="term" value="F:glycosyltransferase activity"/>
    <property type="evidence" value="ECO:0007669"/>
    <property type="project" value="UniProtKB-KW"/>
</dbReference>
<reference evidence="2 3" key="1">
    <citation type="submission" date="2023-09" db="EMBL/GenBank/DDBJ databases">
        <authorList>
            <person name="Rey-Velasco X."/>
        </authorList>
    </citation>
    <scope>NUCLEOTIDE SEQUENCE [LARGE SCALE GENOMIC DNA]</scope>
    <source>
        <strain evidence="2 3">P385</strain>
    </source>
</reference>
<evidence type="ECO:0000259" key="1">
    <source>
        <dbReference type="Pfam" id="PF00535"/>
    </source>
</evidence>
<feature type="domain" description="Glycosyltransferase 2-like" evidence="1">
    <location>
        <begin position="10"/>
        <end position="135"/>
    </location>
</feature>
<evidence type="ECO:0000313" key="2">
    <source>
        <dbReference type="EMBL" id="MDT0619044.1"/>
    </source>
</evidence>
<dbReference type="Proteomes" id="UP001259982">
    <property type="component" value="Unassembled WGS sequence"/>
</dbReference>
<keyword evidence="3" id="KW-1185">Reference proteome</keyword>
<dbReference type="InterPro" id="IPR029044">
    <property type="entry name" value="Nucleotide-diphossugar_trans"/>
</dbReference>
<dbReference type="Pfam" id="PF00535">
    <property type="entry name" value="Glycos_transf_2"/>
    <property type="match status" value="1"/>
</dbReference>
<sequence length="303" mass="34983">MSKEKTPLVSIVVPSLNQGRFIEHTLRSIVEQSYNRWELIVIDGGSTDGTLDVIERYQHHIHYWVSEPDKGQADAIQKGLDVANGQIFNWINSDDCLAPGALEVIAGALGDNDLLAGTTVNFSATSRFRTISRNIDAWSLIADGLGSKCSWHQPALWVRTDKLRSIGGIDTTMDYRFDLDLYVRYLVRYPRVVYTSDVLAYFRIHPDSKTSTSQTSFRREHYQVIEKLRNNSLSSVGTLQVERLLRSMRWKDRLVDIMLGAKGRRLRAVRLILSEALSEPWRITNRYTRRYLRRLLFRRNLKH</sequence>
<gene>
    <name evidence="2" type="ORF">RM531_11215</name>
</gene>
<keyword evidence="2" id="KW-0808">Transferase</keyword>
<keyword evidence="2" id="KW-0328">Glycosyltransferase</keyword>
<organism evidence="2 3">
    <name type="scientific">Spectribacter acetivorans</name>
    <dbReference type="NCBI Taxonomy" id="3075603"/>
    <lineage>
        <taxon>Bacteria</taxon>
        <taxon>Pseudomonadati</taxon>
        <taxon>Pseudomonadota</taxon>
        <taxon>Gammaproteobacteria</taxon>
        <taxon>Salinisphaerales</taxon>
        <taxon>Salinisphaeraceae</taxon>
        <taxon>Spectribacter</taxon>
    </lineage>
</organism>
<dbReference type="PANTHER" id="PTHR43685">
    <property type="entry name" value="GLYCOSYLTRANSFERASE"/>
    <property type="match status" value="1"/>
</dbReference>
<dbReference type="RefSeq" id="WP_311659349.1">
    <property type="nucleotide sequence ID" value="NZ_JAVRHY010000010.1"/>
</dbReference>
<dbReference type="Gene3D" id="3.90.550.10">
    <property type="entry name" value="Spore Coat Polysaccharide Biosynthesis Protein SpsA, Chain A"/>
    <property type="match status" value="1"/>
</dbReference>
<dbReference type="EC" id="2.4.-.-" evidence="2"/>
<proteinExistence type="predicted"/>
<dbReference type="CDD" id="cd06433">
    <property type="entry name" value="GT_2_WfgS_like"/>
    <property type="match status" value="1"/>
</dbReference>
<dbReference type="InterPro" id="IPR001173">
    <property type="entry name" value="Glyco_trans_2-like"/>
</dbReference>